<name>A0A7S3ZGT5_9EUKA</name>
<reference evidence="2" key="1">
    <citation type="submission" date="2021-01" db="EMBL/GenBank/DDBJ databases">
        <authorList>
            <person name="Corre E."/>
            <person name="Pelletier E."/>
            <person name="Niang G."/>
            <person name="Scheremetjew M."/>
            <person name="Finn R."/>
            <person name="Kale V."/>
            <person name="Holt S."/>
            <person name="Cochrane G."/>
            <person name="Meng A."/>
            <person name="Brown T."/>
            <person name="Cohen L."/>
        </authorList>
    </citation>
    <scope>NUCLEOTIDE SEQUENCE</scope>
    <source>
        <strain evidence="2">CCCM811</strain>
    </source>
</reference>
<organism evidence="2">
    <name type="scientific">Lotharella globosa</name>
    <dbReference type="NCBI Taxonomy" id="91324"/>
    <lineage>
        <taxon>Eukaryota</taxon>
        <taxon>Sar</taxon>
        <taxon>Rhizaria</taxon>
        <taxon>Cercozoa</taxon>
        <taxon>Chlorarachniophyceae</taxon>
        <taxon>Lotharella</taxon>
    </lineage>
</organism>
<evidence type="ECO:0000256" key="1">
    <source>
        <dbReference type="SAM" id="MobiDB-lite"/>
    </source>
</evidence>
<sequence length="184" mass="21175">MCLRAYTLETEDLYIKESGEVSCEWRTRQTLEPKHGFPWDLFMKPPKADTVIYLYDAQTNKWLSKTTLEYGESDGVVKFTQTLKEGKYKFKWYRNEQCCAGLLAQSKVFRVASRATVIKEQISSTTAVDVPALHETGDAENYEARSPVRTRSSGRKRKTSASTPTKRGSKKKRSSSSRRSRRRK</sequence>
<dbReference type="AlphaFoldDB" id="A0A7S3ZGT5"/>
<evidence type="ECO:0000313" key="2">
    <source>
        <dbReference type="EMBL" id="CAE0682743.1"/>
    </source>
</evidence>
<gene>
    <name evidence="2" type="ORF">LGLO00237_LOCUS34531</name>
</gene>
<protein>
    <submittedName>
        <fullName evidence="2">Uncharacterized protein</fullName>
    </submittedName>
</protein>
<feature type="compositionally biased region" description="Basic residues" evidence="1">
    <location>
        <begin position="167"/>
        <end position="184"/>
    </location>
</feature>
<accession>A0A7S3ZGT5</accession>
<feature type="region of interest" description="Disordered" evidence="1">
    <location>
        <begin position="138"/>
        <end position="184"/>
    </location>
</feature>
<dbReference type="EMBL" id="HBIV01049939">
    <property type="protein sequence ID" value="CAE0682743.1"/>
    <property type="molecule type" value="Transcribed_RNA"/>
</dbReference>
<proteinExistence type="predicted"/>